<name>A0AAU7ZKS7_9BACT</name>
<dbReference type="InterPro" id="IPR036812">
    <property type="entry name" value="NAD(P)_OxRdtase_dom_sf"/>
</dbReference>
<protein>
    <submittedName>
        <fullName evidence="3">Aldo/keto reductase</fullName>
    </submittedName>
</protein>
<dbReference type="AlphaFoldDB" id="A0AAU7ZKS7"/>
<accession>A0AAU7ZKS7</accession>
<feature type="signal peptide" evidence="1">
    <location>
        <begin position="1"/>
        <end position="29"/>
    </location>
</feature>
<dbReference type="GO" id="GO:0016491">
    <property type="term" value="F:oxidoreductase activity"/>
    <property type="evidence" value="ECO:0007669"/>
    <property type="project" value="InterPro"/>
</dbReference>
<dbReference type="InterPro" id="IPR006311">
    <property type="entry name" value="TAT_signal"/>
</dbReference>
<gene>
    <name evidence="3" type="ORF">RBB77_14275</name>
</gene>
<dbReference type="EMBL" id="CP132942">
    <property type="protein sequence ID" value="XCB31615.1"/>
    <property type="molecule type" value="Genomic_DNA"/>
</dbReference>
<dbReference type="PANTHER" id="PTHR42686:SF1">
    <property type="entry name" value="GH17980P-RELATED"/>
    <property type="match status" value="1"/>
</dbReference>
<reference evidence="3" key="1">
    <citation type="submission" date="2023-08" db="EMBL/GenBank/DDBJ databases">
        <authorList>
            <person name="Messyasz A."/>
            <person name="Mannisto M.K."/>
            <person name="Kerkhof L.J."/>
            <person name="Haggblom M."/>
        </authorList>
    </citation>
    <scope>NUCLEOTIDE SEQUENCE</scope>
    <source>
        <strain evidence="3">X5P6</strain>
    </source>
</reference>
<dbReference type="InterPro" id="IPR023210">
    <property type="entry name" value="NADP_OxRdtase_dom"/>
</dbReference>
<feature type="chain" id="PRO_5043493363" evidence="1">
    <location>
        <begin position="30"/>
        <end position="379"/>
    </location>
</feature>
<evidence type="ECO:0000256" key="1">
    <source>
        <dbReference type="SAM" id="SignalP"/>
    </source>
</evidence>
<dbReference type="Pfam" id="PF00248">
    <property type="entry name" value="Aldo_ket_red"/>
    <property type="match status" value="1"/>
</dbReference>
<sequence>MNTRRDFLSRSVKGSAMVAAAAILGSASSASQLFEVDSLEQAFNSDDDGHYKPAFRFGIGGVPLGNEFAVVTDDDAYATIEAAWSAGVRYYDMAPWYGLGLAERRFGNFLHNKSRKEFVVSSKVGKLLKASKTAKKNGYFPFSPSPNDVTYDYTASGVRRSIEDSLQRLGIDSLDIAFVHDLSSDNKYLPTPWQEQFEIARKGAFPELTRMREEGLIKGWGIGVNTPEPIMRLLEVADPDVCLLASQYSLIDHKNALDQLFPAAKAKNVSFVIGSSLNAGFISGSPRYNYGKESYRIPSAFLEKRTKLRDVASNHGVDLRTAALQFSAAPDIAAALVVGASSEQQILADYTSMQTKVPAEFWADLKAKNLIEQNAPVPA</sequence>
<dbReference type="Gene3D" id="3.20.20.100">
    <property type="entry name" value="NADP-dependent oxidoreductase domain"/>
    <property type="match status" value="1"/>
</dbReference>
<keyword evidence="1" id="KW-0732">Signal</keyword>
<dbReference type="RefSeq" id="WP_353062461.1">
    <property type="nucleotide sequence ID" value="NZ_CP132942.1"/>
</dbReference>
<organism evidence="3">
    <name type="scientific">Tunturiibacter psychrotolerans</name>
    <dbReference type="NCBI Taxonomy" id="3069686"/>
    <lineage>
        <taxon>Bacteria</taxon>
        <taxon>Pseudomonadati</taxon>
        <taxon>Acidobacteriota</taxon>
        <taxon>Terriglobia</taxon>
        <taxon>Terriglobales</taxon>
        <taxon>Acidobacteriaceae</taxon>
        <taxon>Tunturiibacter</taxon>
    </lineage>
</organism>
<feature type="domain" description="NADP-dependent oxidoreductase" evidence="2">
    <location>
        <begin position="58"/>
        <end position="368"/>
    </location>
</feature>
<reference evidence="3" key="2">
    <citation type="journal article" date="2024" name="Environ. Microbiol.">
        <title>Genome analysis and description of Tunturibacter gen. nov. expands the diversity of Terriglobia in tundra soils.</title>
        <authorList>
            <person name="Messyasz A."/>
            <person name="Mannisto M.K."/>
            <person name="Kerkhof L.J."/>
            <person name="Haggblom M.M."/>
        </authorList>
    </citation>
    <scope>NUCLEOTIDE SEQUENCE</scope>
    <source>
        <strain evidence="3">X5P6</strain>
    </source>
</reference>
<proteinExistence type="predicted"/>
<dbReference type="KEGG" id="tpsc:RBB77_14275"/>
<evidence type="ECO:0000313" key="3">
    <source>
        <dbReference type="EMBL" id="XCB31615.1"/>
    </source>
</evidence>
<dbReference type="PANTHER" id="PTHR42686">
    <property type="entry name" value="GH17980P-RELATED"/>
    <property type="match status" value="1"/>
</dbReference>
<evidence type="ECO:0000259" key="2">
    <source>
        <dbReference type="Pfam" id="PF00248"/>
    </source>
</evidence>
<dbReference type="SUPFAM" id="SSF51430">
    <property type="entry name" value="NAD(P)-linked oxidoreductase"/>
    <property type="match status" value="1"/>
</dbReference>
<dbReference type="GO" id="GO:0005829">
    <property type="term" value="C:cytosol"/>
    <property type="evidence" value="ECO:0007669"/>
    <property type="project" value="TreeGrafter"/>
</dbReference>
<dbReference type="InterPro" id="IPR020471">
    <property type="entry name" value="AKR"/>
</dbReference>
<dbReference type="CDD" id="cd19152">
    <property type="entry name" value="AKR_AKR15A"/>
    <property type="match status" value="1"/>
</dbReference>
<dbReference type="PROSITE" id="PS51318">
    <property type="entry name" value="TAT"/>
    <property type="match status" value="1"/>
</dbReference>